<sequence length="79" mass="9157">MMNRDIKALQPNEHLYMTICVGEDFKSIAWKAQYDMEFNSECLFCFSEKITGYRVEDEIGHSGKIAICPTCEKVNAIYH</sequence>
<evidence type="ECO:0000313" key="2">
    <source>
        <dbReference type="Proteomes" id="UP000005850"/>
    </source>
</evidence>
<name>A0A075RAA9_BRELA</name>
<evidence type="ECO:0000313" key="1">
    <source>
        <dbReference type="EMBL" id="AIG28198.1"/>
    </source>
</evidence>
<accession>A0A075RAA9</accession>
<dbReference type="RefSeq" id="WP_003342505.1">
    <property type="nucleotide sequence ID" value="NZ_CP007806.1"/>
</dbReference>
<dbReference type="EMBL" id="CP007806">
    <property type="protein sequence ID" value="AIG28198.1"/>
    <property type="molecule type" value="Genomic_DNA"/>
</dbReference>
<dbReference type="Proteomes" id="UP000005850">
    <property type="component" value="Chromosome"/>
</dbReference>
<reference evidence="1 2" key="1">
    <citation type="journal article" date="2011" name="J. Bacteriol.">
        <title>Genome sequence of Brevibacillus laterosporus LMG 15441, a pathogen of invertebrates.</title>
        <authorList>
            <person name="Djukic M."/>
            <person name="Poehlein A."/>
            <person name="Thurmer A."/>
            <person name="Daniel R."/>
        </authorList>
    </citation>
    <scope>NUCLEOTIDE SEQUENCE [LARGE SCALE GENOMIC DNA]</scope>
    <source>
        <strain evidence="1 2">LMG 15441</strain>
    </source>
</reference>
<gene>
    <name evidence="1" type="ORF">BRLA_c039150</name>
</gene>
<organism evidence="1 2">
    <name type="scientific">Brevibacillus laterosporus LMG 15441</name>
    <dbReference type="NCBI Taxonomy" id="1042163"/>
    <lineage>
        <taxon>Bacteria</taxon>
        <taxon>Bacillati</taxon>
        <taxon>Bacillota</taxon>
        <taxon>Bacilli</taxon>
        <taxon>Bacillales</taxon>
        <taxon>Paenibacillaceae</taxon>
        <taxon>Brevibacillus</taxon>
    </lineage>
</organism>
<dbReference type="KEGG" id="blr:BRLA_c039150"/>
<dbReference type="HOGENOM" id="CLU_2631221_0_0_9"/>
<dbReference type="STRING" id="1042163.BRLA_c039150"/>
<protein>
    <submittedName>
        <fullName evidence="1">Uncharacterized protein</fullName>
    </submittedName>
</protein>
<proteinExistence type="predicted"/>
<dbReference type="eggNOG" id="ENOG502ZMEZ">
    <property type="taxonomic scope" value="Bacteria"/>
</dbReference>
<dbReference type="AlphaFoldDB" id="A0A075RAA9"/>
<keyword evidence="2" id="KW-1185">Reference proteome</keyword>